<reference evidence="3" key="1">
    <citation type="submission" date="2016-10" db="EMBL/GenBank/DDBJ databases">
        <authorList>
            <person name="Varghese N."/>
            <person name="Submissions S."/>
        </authorList>
    </citation>
    <scope>NUCLEOTIDE SEQUENCE [LARGE SCALE GENOMIC DNA]</scope>
    <source>
        <strain evidence="3">CGMCC 1.10121</strain>
    </source>
</reference>
<dbReference type="PROSITE" id="PS51257">
    <property type="entry name" value="PROKAR_LIPOPROTEIN"/>
    <property type="match status" value="1"/>
</dbReference>
<protein>
    <submittedName>
        <fullName evidence="2">Uncharacterized protein</fullName>
    </submittedName>
</protein>
<evidence type="ECO:0000313" key="2">
    <source>
        <dbReference type="EMBL" id="SEO45288.1"/>
    </source>
</evidence>
<keyword evidence="3" id="KW-1185">Reference proteome</keyword>
<name>A0A1H8PU77_9EURY</name>
<organism evidence="2 3">
    <name type="scientific">Halogranum amylolyticum</name>
    <dbReference type="NCBI Taxonomy" id="660520"/>
    <lineage>
        <taxon>Archaea</taxon>
        <taxon>Methanobacteriati</taxon>
        <taxon>Methanobacteriota</taxon>
        <taxon>Stenosarchaea group</taxon>
        <taxon>Halobacteria</taxon>
        <taxon>Halobacteriales</taxon>
        <taxon>Haloferacaceae</taxon>
    </lineage>
</organism>
<dbReference type="AlphaFoldDB" id="A0A1H8PU77"/>
<accession>A0A1H8PU77</accession>
<dbReference type="EMBL" id="FODV01000002">
    <property type="protein sequence ID" value="SEO45288.1"/>
    <property type="molecule type" value="Genomic_DNA"/>
</dbReference>
<evidence type="ECO:0000313" key="3">
    <source>
        <dbReference type="Proteomes" id="UP000199126"/>
    </source>
</evidence>
<feature type="region of interest" description="Disordered" evidence="1">
    <location>
        <begin position="25"/>
        <end position="71"/>
    </location>
</feature>
<gene>
    <name evidence="2" type="ORF">SAMN04487948_102488</name>
</gene>
<evidence type="ECO:0000256" key="1">
    <source>
        <dbReference type="SAM" id="MobiDB-lite"/>
    </source>
</evidence>
<sequence>MTSTRRTLLTRIGLATSGAVALAGCSGLSGDDSDGGGDSAAGDTPSASTTSTESGGSDVDTSSYESEVENTLQGAVELVSHGASVDDGSLRVEASVRVTDADAVDGDIYLRSDVSYSQITVGNDVDILSEYESGQSYDLAAQFPDVDPAKVKKYTVTLEAVPNEQPQN</sequence>
<feature type="compositionally biased region" description="Low complexity" evidence="1">
    <location>
        <begin position="40"/>
        <end position="63"/>
    </location>
</feature>
<proteinExistence type="predicted"/>
<dbReference type="Proteomes" id="UP000199126">
    <property type="component" value="Unassembled WGS sequence"/>
</dbReference>